<dbReference type="InterPro" id="IPR001128">
    <property type="entry name" value="Cyt_P450"/>
</dbReference>
<sequence>MNSIVRSIKKFKNIRLKKLPQVPAYLFLKNSLQILKNPLPFHHRNFKKHGDTFQLNLGFGNHVVFSRDQDLAILALQKQQKDFIKSPIQTKDLVKYVGKGLLTVEGEEWKTQRKLLQPTFYKKNIFQLLDLMQAAIKKEVQRIQPKQSIDVFPIFNDLAFKVVAKSLFSDAISDEQIQRLQFITEEAQKMLVKELRQPYKKWWFMWSGELKKTLLLTKEALQIIEGIIAQRRNQDEQSEDLLDMLLHTTYEDGSTMTHEKLLDEILILFIAGHETTSNALSFCVQLIARNPEVQQKISAEVDKNINESLLDKLKNSRYITAVIEESMRLYPPVYFIDRVNTKPLHFKDFEIPKNTSLLFSLYEMHRKEDFWEDPLSFNPERFLNGKNHSAYYFPFGAGPRKCIGNNFAMYEITLVLHELFSHFEAEYTDKPIEILPLISLKPKNAHLSFKART</sequence>
<name>A0ABQ1SDE5_9FLAO</name>
<dbReference type="EMBL" id="BMGM01000001">
    <property type="protein sequence ID" value="GGE24327.1"/>
    <property type="molecule type" value="Genomic_DNA"/>
</dbReference>
<protein>
    <submittedName>
        <fullName evidence="8">Cytochrome P450</fullName>
    </submittedName>
</protein>
<dbReference type="Pfam" id="PF00067">
    <property type="entry name" value="p450"/>
    <property type="match status" value="1"/>
</dbReference>
<dbReference type="InterPro" id="IPR036396">
    <property type="entry name" value="Cyt_P450_sf"/>
</dbReference>
<evidence type="ECO:0000256" key="7">
    <source>
        <dbReference type="RuleBase" id="RU000461"/>
    </source>
</evidence>
<dbReference type="PRINTS" id="PR00463">
    <property type="entry name" value="EP450I"/>
</dbReference>
<dbReference type="InterPro" id="IPR002401">
    <property type="entry name" value="Cyt_P450_E_grp-I"/>
</dbReference>
<organism evidence="8 9">
    <name type="scientific">Psychroflexus planctonicus</name>
    <dbReference type="NCBI Taxonomy" id="1526575"/>
    <lineage>
        <taxon>Bacteria</taxon>
        <taxon>Pseudomonadati</taxon>
        <taxon>Bacteroidota</taxon>
        <taxon>Flavobacteriia</taxon>
        <taxon>Flavobacteriales</taxon>
        <taxon>Flavobacteriaceae</taxon>
        <taxon>Psychroflexus</taxon>
    </lineage>
</organism>
<evidence type="ECO:0000313" key="8">
    <source>
        <dbReference type="EMBL" id="GGE24327.1"/>
    </source>
</evidence>
<comment type="similarity">
    <text evidence="1 7">Belongs to the cytochrome P450 family.</text>
</comment>
<evidence type="ECO:0000313" key="9">
    <source>
        <dbReference type="Proteomes" id="UP000599179"/>
    </source>
</evidence>
<evidence type="ECO:0000256" key="5">
    <source>
        <dbReference type="ARBA" id="ARBA00023004"/>
    </source>
</evidence>
<evidence type="ECO:0000256" key="2">
    <source>
        <dbReference type="ARBA" id="ARBA00022617"/>
    </source>
</evidence>
<comment type="caution">
    <text evidence="8">The sequence shown here is derived from an EMBL/GenBank/DDBJ whole genome shotgun (WGS) entry which is preliminary data.</text>
</comment>
<evidence type="ECO:0000256" key="3">
    <source>
        <dbReference type="ARBA" id="ARBA00022723"/>
    </source>
</evidence>
<dbReference type="Proteomes" id="UP000599179">
    <property type="component" value="Unassembled WGS sequence"/>
</dbReference>
<keyword evidence="6 7" id="KW-0503">Monooxygenase</keyword>
<reference evidence="9" key="1">
    <citation type="journal article" date="2019" name="Int. J. Syst. Evol. Microbiol.">
        <title>The Global Catalogue of Microorganisms (GCM) 10K type strain sequencing project: providing services to taxonomists for standard genome sequencing and annotation.</title>
        <authorList>
            <consortium name="The Broad Institute Genomics Platform"/>
            <consortium name="The Broad Institute Genome Sequencing Center for Infectious Disease"/>
            <person name="Wu L."/>
            <person name="Ma J."/>
        </authorList>
    </citation>
    <scope>NUCLEOTIDE SEQUENCE [LARGE SCALE GENOMIC DNA]</scope>
    <source>
        <strain evidence="9">CGMCC 1.12931</strain>
    </source>
</reference>
<gene>
    <name evidence="8" type="ORF">GCM10010832_01270</name>
</gene>
<proteinExistence type="inferred from homology"/>
<dbReference type="InterPro" id="IPR017972">
    <property type="entry name" value="Cyt_P450_CS"/>
</dbReference>
<keyword evidence="4 7" id="KW-0560">Oxidoreductase</keyword>
<dbReference type="PRINTS" id="PR00385">
    <property type="entry name" value="P450"/>
</dbReference>
<keyword evidence="2 7" id="KW-0349">Heme</keyword>
<evidence type="ECO:0000256" key="1">
    <source>
        <dbReference type="ARBA" id="ARBA00010617"/>
    </source>
</evidence>
<evidence type="ECO:0000256" key="6">
    <source>
        <dbReference type="ARBA" id="ARBA00023033"/>
    </source>
</evidence>
<accession>A0ABQ1SDE5</accession>
<evidence type="ECO:0000256" key="4">
    <source>
        <dbReference type="ARBA" id="ARBA00023002"/>
    </source>
</evidence>
<dbReference type="Gene3D" id="1.10.630.10">
    <property type="entry name" value="Cytochrome P450"/>
    <property type="match status" value="1"/>
</dbReference>
<dbReference type="PANTHER" id="PTHR24291:SF50">
    <property type="entry name" value="BIFUNCTIONAL ALBAFLAVENONE MONOOXYGENASE_TERPENE SYNTHASE"/>
    <property type="match status" value="1"/>
</dbReference>
<dbReference type="InterPro" id="IPR050196">
    <property type="entry name" value="Cytochrome_P450_Monoox"/>
</dbReference>
<dbReference type="SUPFAM" id="SSF48264">
    <property type="entry name" value="Cytochrome P450"/>
    <property type="match status" value="1"/>
</dbReference>
<dbReference type="PROSITE" id="PS00086">
    <property type="entry name" value="CYTOCHROME_P450"/>
    <property type="match status" value="1"/>
</dbReference>
<dbReference type="PANTHER" id="PTHR24291">
    <property type="entry name" value="CYTOCHROME P450 FAMILY 4"/>
    <property type="match status" value="1"/>
</dbReference>
<keyword evidence="9" id="KW-1185">Reference proteome</keyword>
<keyword evidence="3 7" id="KW-0479">Metal-binding</keyword>
<keyword evidence="5 7" id="KW-0408">Iron</keyword>